<evidence type="ECO:0000313" key="9">
    <source>
        <dbReference type="Proteomes" id="UP000295008"/>
    </source>
</evidence>
<dbReference type="PANTHER" id="PTHR20982:SF3">
    <property type="entry name" value="MITOCHONDRIAL RIBOSOME RECYCLING FACTOR PSEUDO 1"/>
    <property type="match status" value="1"/>
</dbReference>
<comment type="similarity">
    <text evidence="2 5">Belongs to the RRF family.</text>
</comment>
<dbReference type="SUPFAM" id="SSF55194">
    <property type="entry name" value="Ribosome recycling factor, RRF"/>
    <property type="match status" value="1"/>
</dbReference>
<sequence length="185" mass="21264">MIKDLLKETENHMKGAIEATKREFQSIRTSRANPNILEKVHVEYYGTPTPLNQLANISVPDARSLVIQPWDKSVLSVIEKAIQKADLGLNPVNDGTVIRLPIPQLTEERRKELVKVIKKEAEEKRVAIRNLRRDTNDKLKALEKDGKITEDENKKALDDVQKLTDRFITEVDKLLDMKEKEIMEV</sequence>
<dbReference type="GO" id="GO:0005737">
    <property type="term" value="C:cytoplasm"/>
    <property type="evidence" value="ECO:0007669"/>
    <property type="project" value="UniProtKB-SubCell"/>
</dbReference>
<evidence type="ECO:0000256" key="3">
    <source>
        <dbReference type="ARBA" id="ARBA00022490"/>
    </source>
</evidence>
<dbReference type="OrthoDB" id="9804006at2"/>
<comment type="function">
    <text evidence="5">Responsible for the release of ribosomes from messenger RNA at the termination of protein biosynthesis. May increase the efficiency of translation by recycling ribosomes from one round of translation to another.</text>
</comment>
<proteinExistence type="inferred from homology"/>
<reference evidence="8 9" key="1">
    <citation type="submission" date="2019-03" db="EMBL/GenBank/DDBJ databases">
        <title>Genomic Encyclopedia of Type Strains, Phase IV (KMG-IV): sequencing the most valuable type-strain genomes for metagenomic binning, comparative biology and taxonomic classification.</title>
        <authorList>
            <person name="Goeker M."/>
        </authorList>
    </citation>
    <scope>NUCLEOTIDE SEQUENCE [LARGE SCALE GENOMIC DNA]</scope>
    <source>
        <strain evidence="8 9">LX-B</strain>
    </source>
</reference>
<dbReference type="CDD" id="cd00520">
    <property type="entry name" value="RRF"/>
    <property type="match status" value="1"/>
</dbReference>
<evidence type="ECO:0000256" key="1">
    <source>
        <dbReference type="ARBA" id="ARBA00004496"/>
    </source>
</evidence>
<protein>
    <recommendedName>
        <fullName evidence="5">Ribosome-recycling factor</fullName>
        <shortName evidence="5">RRF</shortName>
    </recommendedName>
    <alternativeName>
        <fullName evidence="5">Ribosome-releasing factor</fullName>
    </alternativeName>
</protein>
<dbReference type="PANTHER" id="PTHR20982">
    <property type="entry name" value="RIBOSOME RECYCLING FACTOR"/>
    <property type="match status" value="1"/>
</dbReference>
<dbReference type="NCBIfam" id="TIGR00496">
    <property type="entry name" value="frr"/>
    <property type="match status" value="1"/>
</dbReference>
<dbReference type="EMBL" id="SLUN01000012">
    <property type="protein sequence ID" value="TCL69419.1"/>
    <property type="molecule type" value="Genomic_DNA"/>
</dbReference>
<evidence type="ECO:0000256" key="6">
    <source>
        <dbReference type="SAM" id="Coils"/>
    </source>
</evidence>
<keyword evidence="3 5" id="KW-0963">Cytoplasm</keyword>
<gene>
    <name evidence="5" type="primary">frr</name>
    <name evidence="8" type="ORF">EDC14_1012116</name>
</gene>
<dbReference type="InterPro" id="IPR036191">
    <property type="entry name" value="RRF_sf"/>
</dbReference>
<keyword evidence="6" id="KW-0175">Coiled coil</keyword>
<dbReference type="RefSeq" id="WP_132014432.1">
    <property type="nucleotide sequence ID" value="NZ_SLUN01000012.1"/>
</dbReference>
<dbReference type="GO" id="GO:0006415">
    <property type="term" value="P:translational termination"/>
    <property type="evidence" value="ECO:0007669"/>
    <property type="project" value="UniProtKB-UniRule"/>
</dbReference>
<dbReference type="HAMAP" id="MF_00040">
    <property type="entry name" value="RRF"/>
    <property type="match status" value="1"/>
</dbReference>
<dbReference type="FunFam" id="3.30.1360.40:FF:000001">
    <property type="entry name" value="Ribosome-recycling factor"/>
    <property type="match status" value="1"/>
</dbReference>
<accession>A0A4R1RSV7</accession>
<evidence type="ECO:0000259" key="7">
    <source>
        <dbReference type="Pfam" id="PF01765"/>
    </source>
</evidence>
<dbReference type="Gene3D" id="3.30.1360.40">
    <property type="match status" value="1"/>
</dbReference>
<dbReference type="InterPro" id="IPR023584">
    <property type="entry name" value="Ribosome_recyc_fac_dom"/>
</dbReference>
<keyword evidence="9" id="KW-1185">Reference proteome</keyword>
<comment type="caution">
    <text evidence="8">The sequence shown here is derived from an EMBL/GenBank/DDBJ whole genome shotgun (WGS) entry which is preliminary data.</text>
</comment>
<organism evidence="8 9">
    <name type="scientific">Hydrogenispora ethanolica</name>
    <dbReference type="NCBI Taxonomy" id="1082276"/>
    <lineage>
        <taxon>Bacteria</taxon>
        <taxon>Bacillati</taxon>
        <taxon>Bacillota</taxon>
        <taxon>Hydrogenispora</taxon>
    </lineage>
</organism>
<feature type="domain" description="Ribosome recycling factor" evidence="7">
    <location>
        <begin position="21"/>
        <end position="183"/>
    </location>
</feature>
<dbReference type="InterPro" id="IPR002661">
    <property type="entry name" value="Ribosome_recyc_fac"/>
</dbReference>
<dbReference type="GO" id="GO:0043023">
    <property type="term" value="F:ribosomal large subunit binding"/>
    <property type="evidence" value="ECO:0007669"/>
    <property type="project" value="TreeGrafter"/>
</dbReference>
<dbReference type="Proteomes" id="UP000295008">
    <property type="component" value="Unassembled WGS sequence"/>
</dbReference>
<evidence type="ECO:0000256" key="2">
    <source>
        <dbReference type="ARBA" id="ARBA00005912"/>
    </source>
</evidence>
<dbReference type="Gene3D" id="1.10.132.20">
    <property type="entry name" value="Ribosome-recycling factor"/>
    <property type="match status" value="1"/>
</dbReference>
<dbReference type="Pfam" id="PF01765">
    <property type="entry name" value="RRF"/>
    <property type="match status" value="1"/>
</dbReference>
<name>A0A4R1RSV7_HYDET</name>
<evidence type="ECO:0000256" key="4">
    <source>
        <dbReference type="ARBA" id="ARBA00022917"/>
    </source>
</evidence>
<evidence type="ECO:0000256" key="5">
    <source>
        <dbReference type="HAMAP-Rule" id="MF_00040"/>
    </source>
</evidence>
<comment type="subcellular location">
    <subcellularLocation>
        <location evidence="1 5">Cytoplasm</location>
    </subcellularLocation>
</comment>
<evidence type="ECO:0000313" key="8">
    <source>
        <dbReference type="EMBL" id="TCL69419.1"/>
    </source>
</evidence>
<dbReference type="FunFam" id="1.10.132.20:FF:000001">
    <property type="entry name" value="Ribosome-recycling factor"/>
    <property type="match status" value="1"/>
</dbReference>
<feature type="coiled-coil region" evidence="6">
    <location>
        <begin position="114"/>
        <end position="159"/>
    </location>
</feature>
<dbReference type="AlphaFoldDB" id="A0A4R1RSV7"/>
<keyword evidence="4 5" id="KW-0648">Protein biosynthesis</keyword>